<dbReference type="Proteomes" id="UP000821853">
    <property type="component" value="Chromosome 4"/>
</dbReference>
<dbReference type="AlphaFoldDB" id="A0A9J6GG47"/>
<dbReference type="InterPro" id="IPR036691">
    <property type="entry name" value="Endo/exonu/phosph_ase_sf"/>
</dbReference>
<keyword evidence="3" id="KW-1185">Reference proteome</keyword>
<proteinExistence type="predicted"/>
<dbReference type="PANTHER" id="PTHR36688:SF2">
    <property type="entry name" value="ENDONUCLEASE_EXONUCLEASE_PHOSPHATASE DOMAIN-CONTAINING PROTEIN"/>
    <property type="match status" value="1"/>
</dbReference>
<gene>
    <name evidence="2" type="ORF">HPB48_013147</name>
</gene>
<accession>A0A9J6GG47</accession>
<dbReference type="GO" id="GO:0003824">
    <property type="term" value="F:catalytic activity"/>
    <property type="evidence" value="ECO:0007669"/>
    <property type="project" value="InterPro"/>
</dbReference>
<name>A0A9J6GG47_HAELO</name>
<evidence type="ECO:0000313" key="3">
    <source>
        <dbReference type="Proteomes" id="UP000821853"/>
    </source>
</evidence>
<evidence type="ECO:0000313" key="2">
    <source>
        <dbReference type="EMBL" id="KAH9374349.1"/>
    </source>
</evidence>
<dbReference type="PANTHER" id="PTHR36688">
    <property type="entry name" value="ENDO/EXONUCLEASE/PHOSPHATASE DOMAIN-CONTAINING PROTEIN"/>
    <property type="match status" value="1"/>
</dbReference>
<feature type="domain" description="Endonuclease/exonuclease/phosphatase" evidence="1">
    <location>
        <begin position="116"/>
        <end position="226"/>
    </location>
</feature>
<reference evidence="2 3" key="1">
    <citation type="journal article" date="2020" name="Cell">
        <title>Large-Scale Comparative Analyses of Tick Genomes Elucidate Their Genetic Diversity and Vector Capacities.</title>
        <authorList>
            <consortium name="Tick Genome and Microbiome Consortium (TIGMIC)"/>
            <person name="Jia N."/>
            <person name="Wang J."/>
            <person name="Shi W."/>
            <person name="Du L."/>
            <person name="Sun Y."/>
            <person name="Zhan W."/>
            <person name="Jiang J.F."/>
            <person name="Wang Q."/>
            <person name="Zhang B."/>
            <person name="Ji P."/>
            <person name="Bell-Sakyi L."/>
            <person name="Cui X.M."/>
            <person name="Yuan T.T."/>
            <person name="Jiang B.G."/>
            <person name="Yang W.F."/>
            <person name="Lam T.T."/>
            <person name="Chang Q.C."/>
            <person name="Ding S.J."/>
            <person name="Wang X.J."/>
            <person name="Zhu J.G."/>
            <person name="Ruan X.D."/>
            <person name="Zhao L."/>
            <person name="Wei J.T."/>
            <person name="Ye R.Z."/>
            <person name="Que T.C."/>
            <person name="Du C.H."/>
            <person name="Zhou Y.H."/>
            <person name="Cheng J.X."/>
            <person name="Dai P.F."/>
            <person name="Guo W.B."/>
            <person name="Han X.H."/>
            <person name="Huang E.J."/>
            <person name="Li L.F."/>
            <person name="Wei W."/>
            <person name="Gao Y.C."/>
            <person name="Liu J.Z."/>
            <person name="Shao H.Z."/>
            <person name="Wang X."/>
            <person name="Wang C.C."/>
            <person name="Yang T.C."/>
            <person name="Huo Q.B."/>
            <person name="Li W."/>
            <person name="Chen H.Y."/>
            <person name="Chen S.E."/>
            <person name="Zhou L.G."/>
            <person name="Ni X.B."/>
            <person name="Tian J.H."/>
            <person name="Sheng Y."/>
            <person name="Liu T."/>
            <person name="Pan Y.S."/>
            <person name="Xia L.Y."/>
            <person name="Li J."/>
            <person name="Zhao F."/>
            <person name="Cao W.C."/>
        </authorList>
    </citation>
    <scope>NUCLEOTIDE SEQUENCE [LARGE SCALE GENOMIC DNA]</scope>
    <source>
        <strain evidence="2">HaeL-2018</strain>
    </source>
</reference>
<dbReference type="EMBL" id="JABSTR010000006">
    <property type="protein sequence ID" value="KAH9374349.1"/>
    <property type="molecule type" value="Genomic_DNA"/>
</dbReference>
<dbReference type="Pfam" id="PF14529">
    <property type="entry name" value="Exo_endo_phos_2"/>
    <property type="match status" value="1"/>
</dbReference>
<comment type="caution">
    <text evidence="2">The sequence shown here is derived from an EMBL/GenBank/DDBJ whole genome shotgun (WGS) entry which is preliminary data.</text>
</comment>
<dbReference type="VEuPathDB" id="VectorBase:HLOH_044026"/>
<dbReference type="InterPro" id="IPR005135">
    <property type="entry name" value="Endo/exonuclease/phosphatase"/>
</dbReference>
<organism evidence="2 3">
    <name type="scientific">Haemaphysalis longicornis</name>
    <name type="common">Bush tick</name>
    <dbReference type="NCBI Taxonomy" id="44386"/>
    <lineage>
        <taxon>Eukaryota</taxon>
        <taxon>Metazoa</taxon>
        <taxon>Ecdysozoa</taxon>
        <taxon>Arthropoda</taxon>
        <taxon>Chelicerata</taxon>
        <taxon>Arachnida</taxon>
        <taxon>Acari</taxon>
        <taxon>Parasitiformes</taxon>
        <taxon>Ixodida</taxon>
        <taxon>Ixodoidea</taxon>
        <taxon>Ixodidae</taxon>
        <taxon>Haemaphysalinae</taxon>
        <taxon>Haemaphysalis</taxon>
    </lineage>
</organism>
<dbReference type="OrthoDB" id="6513346at2759"/>
<dbReference type="SUPFAM" id="SSF56219">
    <property type="entry name" value="DNase I-like"/>
    <property type="match status" value="1"/>
</dbReference>
<protein>
    <recommendedName>
        <fullName evidence="1">Endonuclease/exonuclease/phosphatase domain-containing protein</fullName>
    </recommendedName>
</protein>
<evidence type="ECO:0000259" key="1">
    <source>
        <dbReference type="Pfam" id="PF14529"/>
    </source>
</evidence>
<sequence length="395" mass="46048">MTRTPPTELIIWQWNMNGTHGKKAVLIQAIKHATRQPDIILLQETHREVSPKIPRYRSYATSVPKSTEKWARSVPCTLVKKGIVYLEHDLKHTTNTEHLTIEVVVGKRNRKQKEHIYITNIYTKPKYSSQRYGTLIRKIKQLAGDNITLICGDFNAQHTTWGYQRTTAKGRNLLEETQDADYHLINDISTPTRHGTSVQRDTNPDLAFSNNTKVRWQNTLETLGSDICVIEFIIPLNSHVAPPRTQKLTDWNRFRTNLETIPDHIEDIEEWTKALLTEAQRATRELETTDDMPNMDSRLAHLLEARDSLKRRWKSERHNHKIRKRIALLNREIDKHCAVLCRQEWHAICQEADGQIHKSRTWHLLRHLLGDVDPCMGETRPPRTTAEWRVCVVQC</sequence>
<dbReference type="Gene3D" id="3.60.10.10">
    <property type="entry name" value="Endonuclease/exonuclease/phosphatase"/>
    <property type="match status" value="1"/>
</dbReference>
<dbReference type="OMA" id="RIVDWHE"/>
<dbReference type="InterPro" id="IPR052560">
    <property type="entry name" value="RdDP_mobile_element"/>
</dbReference>